<dbReference type="RefSeq" id="WP_314510776.1">
    <property type="nucleotide sequence ID" value="NZ_JASJOU010000003.1"/>
</dbReference>
<evidence type="ECO:0000313" key="2">
    <source>
        <dbReference type="Proteomes" id="UP001232063"/>
    </source>
</evidence>
<keyword evidence="2" id="KW-1185">Reference proteome</keyword>
<organism evidence="1 2">
    <name type="scientific">Xanthocytophaga agilis</name>
    <dbReference type="NCBI Taxonomy" id="3048010"/>
    <lineage>
        <taxon>Bacteria</taxon>
        <taxon>Pseudomonadati</taxon>
        <taxon>Bacteroidota</taxon>
        <taxon>Cytophagia</taxon>
        <taxon>Cytophagales</taxon>
        <taxon>Rhodocytophagaceae</taxon>
        <taxon>Xanthocytophaga</taxon>
    </lineage>
</organism>
<protein>
    <submittedName>
        <fullName evidence="1">Uncharacterized protein</fullName>
    </submittedName>
</protein>
<sequence>MFLLKRHISPYTGTDLLLGIFQEIEKVIQARVAYINECKSADKWAEQAYHEVNLEEDVTIEDISALVKTVIQTFLKTVYVVSLVEEGFGQIIKNIDSIFDSVEEAEQYVEEKTNADPEYEPGWFEYEVMEVDRVYFEK</sequence>
<dbReference type="Proteomes" id="UP001232063">
    <property type="component" value="Unassembled WGS sequence"/>
</dbReference>
<reference evidence="1" key="1">
    <citation type="submission" date="2023-05" db="EMBL/GenBank/DDBJ databases">
        <authorList>
            <person name="Zhang X."/>
        </authorList>
    </citation>
    <scope>NUCLEOTIDE SEQUENCE</scope>
    <source>
        <strain evidence="1">BD1B2-1</strain>
    </source>
</reference>
<dbReference type="AlphaFoldDB" id="A0AAE3R024"/>
<name>A0AAE3R024_9BACT</name>
<comment type="caution">
    <text evidence="1">The sequence shown here is derived from an EMBL/GenBank/DDBJ whole genome shotgun (WGS) entry which is preliminary data.</text>
</comment>
<proteinExistence type="predicted"/>
<dbReference type="EMBL" id="JASJOU010000003">
    <property type="protein sequence ID" value="MDJ1501281.1"/>
    <property type="molecule type" value="Genomic_DNA"/>
</dbReference>
<gene>
    <name evidence="1" type="ORF">QNI22_11510</name>
</gene>
<accession>A0AAE3R024</accession>
<evidence type="ECO:0000313" key="1">
    <source>
        <dbReference type="EMBL" id="MDJ1501281.1"/>
    </source>
</evidence>